<sequence>MAFDDVEDLHGFLESLKDLAPTVPDEVTSFMLRTTGSSCDDIRLVRLISLSAQKLLASICHDAYQIHKRKLLSLPKPQRISAADRRPVLTSEDLAEALQEHGFNLRRPAYFVDPQTAGPSAQ</sequence>
<evidence type="ECO:0000256" key="1">
    <source>
        <dbReference type="ARBA" id="ARBA00004123"/>
    </source>
</evidence>
<keyword evidence="4" id="KW-0539">Nucleus</keyword>
<dbReference type="CDD" id="cd07982">
    <property type="entry name" value="HFD_TAF10"/>
    <property type="match status" value="1"/>
</dbReference>
<evidence type="ECO:0000313" key="7">
    <source>
        <dbReference type="Proteomes" id="UP001438707"/>
    </source>
</evidence>
<evidence type="ECO:0000313" key="6">
    <source>
        <dbReference type="EMBL" id="KAK9831023.1"/>
    </source>
</evidence>
<accession>A0AAW1RBN3</accession>
<keyword evidence="7" id="KW-1185">Reference proteome</keyword>
<dbReference type="EMBL" id="JALJOS010000014">
    <property type="protein sequence ID" value="KAK9831023.1"/>
    <property type="molecule type" value="Genomic_DNA"/>
</dbReference>
<proteinExistence type="inferred from homology"/>
<evidence type="ECO:0000256" key="4">
    <source>
        <dbReference type="ARBA" id="ARBA00023242"/>
    </source>
</evidence>
<protein>
    <recommendedName>
        <fullName evidence="8">Transcription initiation factor TFIID subunit 10</fullName>
    </recommendedName>
</protein>
<organism evidence="6 7">
    <name type="scientific">Apatococcus lobatus</name>
    <dbReference type="NCBI Taxonomy" id="904363"/>
    <lineage>
        <taxon>Eukaryota</taxon>
        <taxon>Viridiplantae</taxon>
        <taxon>Chlorophyta</taxon>
        <taxon>core chlorophytes</taxon>
        <taxon>Trebouxiophyceae</taxon>
        <taxon>Chlorellales</taxon>
        <taxon>Chlorellaceae</taxon>
        <taxon>Apatococcus</taxon>
    </lineage>
</organism>
<evidence type="ECO:0000256" key="3">
    <source>
        <dbReference type="ARBA" id="ARBA00023163"/>
    </source>
</evidence>
<keyword evidence="3" id="KW-0804">Transcription</keyword>
<dbReference type="PANTHER" id="PTHR21242">
    <property type="entry name" value="TRANSCRIPTION INITIATION FACTOR TFIID SUBUNIT 10"/>
    <property type="match status" value="1"/>
</dbReference>
<gene>
    <name evidence="6" type="ORF">WJX74_000385</name>
</gene>
<dbReference type="GO" id="GO:0016251">
    <property type="term" value="F:RNA polymerase II general transcription initiation factor activity"/>
    <property type="evidence" value="ECO:0007669"/>
    <property type="project" value="TreeGrafter"/>
</dbReference>
<dbReference type="InterPro" id="IPR003923">
    <property type="entry name" value="TAF10"/>
</dbReference>
<dbReference type="PRINTS" id="PR01443">
    <property type="entry name" value="TFIID30KDSUB"/>
</dbReference>
<dbReference type="GO" id="GO:0005669">
    <property type="term" value="C:transcription factor TFIID complex"/>
    <property type="evidence" value="ECO:0007669"/>
    <property type="project" value="TreeGrafter"/>
</dbReference>
<comment type="similarity">
    <text evidence="5">Belongs to the TAF10 family.</text>
</comment>
<dbReference type="GO" id="GO:0000124">
    <property type="term" value="C:SAGA complex"/>
    <property type="evidence" value="ECO:0007669"/>
    <property type="project" value="TreeGrafter"/>
</dbReference>
<evidence type="ECO:0000256" key="5">
    <source>
        <dbReference type="ARBA" id="ARBA00025730"/>
    </source>
</evidence>
<dbReference type="PANTHER" id="PTHR21242:SF0">
    <property type="entry name" value="TRANSCRIPTION INITIATION FACTOR TFIID SUBUNIT 10"/>
    <property type="match status" value="1"/>
</dbReference>
<dbReference type="Pfam" id="PF03540">
    <property type="entry name" value="TAF10"/>
    <property type="match status" value="1"/>
</dbReference>
<dbReference type="AlphaFoldDB" id="A0AAW1RBN3"/>
<keyword evidence="2" id="KW-0805">Transcription regulation</keyword>
<dbReference type="GO" id="GO:0006367">
    <property type="term" value="P:transcription initiation at RNA polymerase II promoter"/>
    <property type="evidence" value="ECO:0007669"/>
    <property type="project" value="TreeGrafter"/>
</dbReference>
<evidence type="ECO:0000256" key="2">
    <source>
        <dbReference type="ARBA" id="ARBA00023015"/>
    </source>
</evidence>
<dbReference type="GO" id="GO:1990841">
    <property type="term" value="F:promoter-specific chromatin binding"/>
    <property type="evidence" value="ECO:0007669"/>
    <property type="project" value="TreeGrafter"/>
</dbReference>
<dbReference type="Proteomes" id="UP001438707">
    <property type="component" value="Unassembled WGS sequence"/>
</dbReference>
<reference evidence="6 7" key="1">
    <citation type="journal article" date="2024" name="Nat. Commun.">
        <title>Phylogenomics reveals the evolutionary origins of lichenization in chlorophyte algae.</title>
        <authorList>
            <person name="Puginier C."/>
            <person name="Libourel C."/>
            <person name="Otte J."/>
            <person name="Skaloud P."/>
            <person name="Haon M."/>
            <person name="Grisel S."/>
            <person name="Petersen M."/>
            <person name="Berrin J.G."/>
            <person name="Delaux P.M."/>
            <person name="Dal Grande F."/>
            <person name="Keller J."/>
        </authorList>
    </citation>
    <scope>NUCLEOTIDE SEQUENCE [LARGE SCALE GENOMIC DNA]</scope>
    <source>
        <strain evidence="6 7">SAG 2145</strain>
    </source>
</reference>
<comment type="subcellular location">
    <subcellularLocation>
        <location evidence="1">Nucleus</location>
    </subcellularLocation>
</comment>
<comment type="caution">
    <text evidence="6">The sequence shown here is derived from an EMBL/GenBank/DDBJ whole genome shotgun (WGS) entry which is preliminary data.</text>
</comment>
<name>A0AAW1RBN3_9CHLO</name>
<evidence type="ECO:0008006" key="8">
    <source>
        <dbReference type="Google" id="ProtNLM"/>
    </source>
</evidence>